<dbReference type="SMART" id="SM00829">
    <property type="entry name" value="PKS_ER"/>
    <property type="match status" value="1"/>
</dbReference>
<dbReference type="SUPFAM" id="SSF50129">
    <property type="entry name" value="GroES-like"/>
    <property type="match status" value="1"/>
</dbReference>
<dbReference type="InterPro" id="IPR036291">
    <property type="entry name" value="NAD(P)-bd_dom_sf"/>
</dbReference>
<proteinExistence type="inferred from homology"/>
<dbReference type="CDD" id="cd08249">
    <property type="entry name" value="enoyl_reductase_like"/>
    <property type="match status" value="1"/>
</dbReference>
<evidence type="ECO:0000313" key="5">
    <source>
        <dbReference type="Proteomes" id="UP000054321"/>
    </source>
</evidence>
<dbReference type="OrthoDB" id="9992527at2759"/>
<dbReference type="STRING" id="913774.A0A0C3GPS9"/>
<dbReference type="InterPro" id="IPR020843">
    <property type="entry name" value="ER"/>
</dbReference>
<gene>
    <name evidence="4" type="ORF">OIDMADRAFT_137786</name>
</gene>
<dbReference type="GO" id="GO:0016651">
    <property type="term" value="F:oxidoreductase activity, acting on NAD(P)H"/>
    <property type="evidence" value="ECO:0007669"/>
    <property type="project" value="InterPro"/>
</dbReference>
<dbReference type="InterPro" id="IPR011032">
    <property type="entry name" value="GroES-like_sf"/>
</dbReference>
<dbReference type="HOGENOM" id="CLU_026673_16_5_1"/>
<evidence type="ECO:0000256" key="2">
    <source>
        <dbReference type="ARBA" id="ARBA00023002"/>
    </source>
</evidence>
<dbReference type="AlphaFoldDB" id="A0A0C3GPS9"/>
<dbReference type="Gene3D" id="3.40.50.720">
    <property type="entry name" value="NAD(P)-binding Rossmann-like Domain"/>
    <property type="match status" value="1"/>
</dbReference>
<dbReference type="SUPFAM" id="SSF51735">
    <property type="entry name" value="NAD(P)-binding Rossmann-fold domains"/>
    <property type="match status" value="1"/>
</dbReference>
<dbReference type="InParanoid" id="A0A0C3GPS9"/>
<dbReference type="Gene3D" id="3.90.180.10">
    <property type="entry name" value="Medium-chain alcohol dehydrogenases, catalytic domain"/>
    <property type="match status" value="1"/>
</dbReference>
<dbReference type="Pfam" id="PF00107">
    <property type="entry name" value="ADH_zinc_N"/>
    <property type="match status" value="1"/>
</dbReference>
<evidence type="ECO:0000313" key="4">
    <source>
        <dbReference type="EMBL" id="KIM93404.1"/>
    </source>
</evidence>
<dbReference type="InterPro" id="IPR013149">
    <property type="entry name" value="ADH-like_C"/>
</dbReference>
<keyword evidence="2" id="KW-0560">Oxidoreductase</keyword>
<dbReference type="Proteomes" id="UP000054321">
    <property type="component" value="Unassembled WGS sequence"/>
</dbReference>
<organism evidence="4 5">
    <name type="scientific">Oidiodendron maius (strain Zn)</name>
    <dbReference type="NCBI Taxonomy" id="913774"/>
    <lineage>
        <taxon>Eukaryota</taxon>
        <taxon>Fungi</taxon>
        <taxon>Dikarya</taxon>
        <taxon>Ascomycota</taxon>
        <taxon>Pezizomycotina</taxon>
        <taxon>Leotiomycetes</taxon>
        <taxon>Leotiomycetes incertae sedis</taxon>
        <taxon>Myxotrichaceae</taxon>
        <taxon>Oidiodendron</taxon>
    </lineage>
</organism>
<keyword evidence="5" id="KW-1185">Reference proteome</keyword>
<evidence type="ECO:0000259" key="3">
    <source>
        <dbReference type="SMART" id="SM00829"/>
    </source>
</evidence>
<accession>A0A0C3GPS9</accession>
<dbReference type="Pfam" id="PF08240">
    <property type="entry name" value="ADH_N"/>
    <property type="match status" value="1"/>
</dbReference>
<reference evidence="4 5" key="1">
    <citation type="submission" date="2014-04" db="EMBL/GenBank/DDBJ databases">
        <authorList>
            <consortium name="DOE Joint Genome Institute"/>
            <person name="Kuo A."/>
            <person name="Martino E."/>
            <person name="Perotto S."/>
            <person name="Kohler A."/>
            <person name="Nagy L.G."/>
            <person name="Floudas D."/>
            <person name="Copeland A."/>
            <person name="Barry K.W."/>
            <person name="Cichocki N."/>
            <person name="Veneault-Fourrey C."/>
            <person name="LaButti K."/>
            <person name="Lindquist E.A."/>
            <person name="Lipzen A."/>
            <person name="Lundell T."/>
            <person name="Morin E."/>
            <person name="Murat C."/>
            <person name="Sun H."/>
            <person name="Tunlid A."/>
            <person name="Henrissat B."/>
            <person name="Grigoriev I.V."/>
            <person name="Hibbett D.S."/>
            <person name="Martin F."/>
            <person name="Nordberg H.P."/>
            <person name="Cantor M.N."/>
            <person name="Hua S.X."/>
        </authorList>
    </citation>
    <scope>NUCLEOTIDE SEQUENCE [LARGE SCALE GENOMIC DNA]</scope>
    <source>
        <strain evidence="4 5">Zn</strain>
    </source>
</reference>
<dbReference type="FunCoup" id="A0A0C3GPS9">
    <property type="interactions" value="172"/>
</dbReference>
<name>A0A0C3GPS9_OIDMZ</name>
<reference evidence="5" key="2">
    <citation type="submission" date="2015-01" db="EMBL/GenBank/DDBJ databases">
        <title>Evolutionary Origins and Diversification of the Mycorrhizal Mutualists.</title>
        <authorList>
            <consortium name="DOE Joint Genome Institute"/>
            <consortium name="Mycorrhizal Genomics Consortium"/>
            <person name="Kohler A."/>
            <person name="Kuo A."/>
            <person name="Nagy L.G."/>
            <person name="Floudas D."/>
            <person name="Copeland A."/>
            <person name="Barry K.W."/>
            <person name="Cichocki N."/>
            <person name="Veneault-Fourrey C."/>
            <person name="LaButti K."/>
            <person name="Lindquist E.A."/>
            <person name="Lipzen A."/>
            <person name="Lundell T."/>
            <person name="Morin E."/>
            <person name="Murat C."/>
            <person name="Riley R."/>
            <person name="Ohm R."/>
            <person name="Sun H."/>
            <person name="Tunlid A."/>
            <person name="Henrissat B."/>
            <person name="Grigoriev I.V."/>
            <person name="Hibbett D.S."/>
            <person name="Martin F."/>
        </authorList>
    </citation>
    <scope>NUCLEOTIDE SEQUENCE [LARGE SCALE GENOMIC DNA]</scope>
    <source>
        <strain evidence="5">Zn</strain>
    </source>
</reference>
<dbReference type="PANTHER" id="PTHR45348:SF2">
    <property type="entry name" value="ZINC-TYPE ALCOHOL DEHYDROGENASE-LIKE PROTEIN C2E1P3.01"/>
    <property type="match status" value="1"/>
</dbReference>
<comment type="similarity">
    <text evidence="1">Belongs to the zinc-containing alcohol dehydrogenase family.</text>
</comment>
<feature type="domain" description="Enoyl reductase (ER)" evidence="3">
    <location>
        <begin position="13"/>
        <end position="224"/>
    </location>
</feature>
<sequence length="344" mass="36379">MATQTALVVTEIGKPVTATTRPIPVPKENEVLLKVSAAGLNPIDQKNRDYGIFIKHSLPAILGTDLAGIVEKVGTNVSGVRVGDHIVTQSNSAGGSDYAPLQQYALVGTALTARIPGAISFDEAATLPSCAIAAFIALFHASGLNIPPPFRDVTTDFDYRHTKIAIVGAGSNCGKFGLQFARIANIGTVVAIAAVQGEAELKSLGATHVIDRHLSNAEIQSRVLQIVGNDLVYVFDAVTMDHTIAISLLSNRQKGTVAHLVPGEPDKTTKAEKQAGFESKQVIGSGHMLPDIGIPFWKAVPQWLENGDLKPLGYTVIEGLDANKVNASMDAYRVGKGTKTHVHP</sequence>
<dbReference type="EMBL" id="KN832895">
    <property type="protein sequence ID" value="KIM93404.1"/>
    <property type="molecule type" value="Genomic_DNA"/>
</dbReference>
<evidence type="ECO:0000256" key="1">
    <source>
        <dbReference type="ARBA" id="ARBA00008072"/>
    </source>
</evidence>
<protein>
    <recommendedName>
        <fullName evidence="3">Enoyl reductase (ER) domain-containing protein</fullName>
    </recommendedName>
</protein>
<dbReference type="PANTHER" id="PTHR45348">
    <property type="entry name" value="HYPOTHETICAL OXIDOREDUCTASE (EUROFUNG)"/>
    <property type="match status" value="1"/>
</dbReference>
<dbReference type="InterPro" id="IPR013154">
    <property type="entry name" value="ADH-like_N"/>
</dbReference>
<dbReference type="InterPro" id="IPR047122">
    <property type="entry name" value="Trans-enoyl_RdTase-like"/>
</dbReference>